<evidence type="ECO:0000256" key="1">
    <source>
        <dbReference type="SAM" id="MobiDB-lite"/>
    </source>
</evidence>
<dbReference type="AlphaFoldDB" id="A0A7Y0TW95"/>
<dbReference type="Proteomes" id="UP000582487">
    <property type="component" value="Unassembled WGS sequence"/>
</dbReference>
<comment type="caution">
    <text evidence="3">The sequence shown here is derived from an EMBL/GenBank/DDBJ whole genome shotgun (WGS) entry which is preliminary data.</text>
</comment>
<feature type="domain" description="C1q" evidence="2">
    <location>
        <begin position="165"/>
        <end position="195"/>
    </location>
</feature>
<reference evidence="3 4" key="1">
    <citation type="submission" date="2020-04" db="EMBL/GenBank/DDBJ databases">
        <title>Antimicrobial susceptibility and clonality of vaginal-derived multi-drug resistant Mobiluncus isolates in China.</title>
        <authorList>
            <person name="Zhang X."/>
        </authorList>
    </citation>
    <scope>NUCLEOTIDE SEQUENCE [LARGE SCALE GENOMIC DNA]</scope>
    <source>
        <strain evidence="3 4">7</strain>
    </source>
</reference>
<sequence>MNTSDNPSYEEYVVGSDDQDLLKMFLARDLAIVKYVLPGDYIGLRTREYLAADLLTALNLLYPEWETNVSGDENGVSFGNGNLHELHTTSLKAINDGLSVLQRNIKNLIAVMEPENAHNKSSSSVDNENVQSQSTGEETPVTGESSGESGGETRCERCTNCGQPASRAQAALSAGDTPAVPRDPQPTTIPESQVA</sequence>
<dbReference type="InterPro" id="IPR001073">
    <property type="entry name" value="C1q_dom"/>
</dbReference>
<name>A0A7Y0TW95_9ACTO</name>
<dbReference type="PROSITE" id="PS50871">
    <property type="entry name" value="C1Q"/>
    <property type="match status" value="1"/>
</dbReference>
<feature type="compositionally biased region" description="Polar residues" evidence="1">
    <location>
        <begin position="185"/>
        <end position="195"/>
    </location>
</feature>
<accession>A0A7Y0TW95</accession>
<proteinExistence type="predicted"/>
<dbReference type="RefSeq" id="WP_169756968.1">
    <property type="nucleotide sequence ID" value="NZ_CAMUNX010000008.1"/>
</dbReference>
<feature type="compositionally biased region" description="Polar residues" evidence="1">
    <location>
        <begin position="119"/>
        <end position="133"/>
    </location>
</feature>
<evidence type="ECO:0000259" key="2">
    <source>
        <dbReference type="PROSITE" id="PS50871"/>
    </source>
</evidence>
<evidence type="ECO:0000313" key="4">
    <source>
        <dbReference type="Proteomes" id="UP000582487"/>
    </source>
</evidence>
<gene>
    <name evidence="3" type="ORF">HHJ74_01325</name>
</gene>
<organism evidence="3 4">
    <name type="scientific">Mobiluncus mulieris</name>
    <dbReference type="NCBI Taxonomy" id="2052"/>
    <lineage>
        <taxon>Bacteria</taxon>
        <taxon>Bacillati</taxon>
        <taxon>Actinomycetota</taxon>
        <taxon>Actinomycetes</taxon>
        <taxon>Actinomycetales</taxon>
        <taxon>Actinomycetaceae</taxon>
        <taxon>Mobiluncus</taxon>
    </lineage>
</organism>
<feature type="compositionally biased region" description="Low complexity" evidence="1">
    <location>
        <begin position="134"/>
        <end position="147"/>
    </location>
</feature>
<dbReference type="EMBL" id="JABCUV010000001">
    <property type="protein sequence ID" value="NMW92359.1"/>
    <property type="molecule type" value="Genomic_DNA"/>
</dbReference>
<evidence type="ECO:0000313" key="3">
    <source>
        <dbReference type="EMBL" id="NMW92359.1"/>
    </source>
</evidence>
<protein>
    <recommendedName>
        <fullName evidence="2">C1q domain-containing protein</fullName>
    </recommendedName>
</protein>
<feature type="region of interest" description="Disordered" evidence="1">
    <location>
        <begin position="116"/>
        <end position="195"/>
    </location>
</feature>